<comment type="caution">
    <text evidence="1">The sequence shown here is derived from an EMBL/GenBank/DDBJ whole genome shotgun (WGS) entry which is preliminary data.</text>
</comment>
<dbReference type="RefSeq" id="WP_209511734.1">
    <property type="nucleotide sequence ID" value="NZ_JAGGKS010000005.1"/>
</dbReference>
<dbReference type="InterPro" id="IPR014975">
    <property type="entry name" value="DUF1836"/>
</dbReference>
<dbReference type="Pfam" id="PF08876">
    <property type="entry name" value="DUF1836"/>
    <property type="match status" value="1"/>
</dbReference>
<organism evidence="1 2">
    <name type="scientific">Sedimentibacter acidaminivorans</name>
    <dbReference type="NCBI Taxonomy" id="913099"/>
    <lineage>
        <taxon>Bacteria</taxon>
        <taxon>Bacillati</taxon>
        <taxon>Bacillota</taxon>
        <taxon>Tissierellia</taxon>
        <taxon>Sedimentibacter</taxon>
    </lineage>
</organism>
<keyword evidence="2" id="KW-1185">Reference proteome</keyword>
<proteinExistence type="predicted"/>
<evidence type="ECO:0000313" key="2">
    <source>
        <dbReference type="Proteomes" id="UP001519342"/>
    </source>
</evidence>
<reference evidence="1 2" key="1">
    <citation type="submission" date="2021-03" db="EMBL/GenBank/DDBJ databases">
        <title>Genomic Encyclopedia of Type Strains, Phase IV (KMG-IV): sequencing the most valuable type-strain genomes for metagenomic binning, comparative biology and taxonomic classification.</title>
        <authorList>
            <person name="Goeker M."/>
        </authorList>
    </citation>
    <scope>NUCLEOTIDE SEQUENCE [LARGE SCALE GENOMIC DNA]</scope>
    <source>
        <strain evidence="1 2">DSM 24004</strain>
    </source>
</reference>
<accession>A0ABS4GF50</accession>
<evidence type="ECO:0000313" key="1">
    <source>
        <dbReference type="EMBL" id="MBP1925995.1"/>
    </source>
</evidence>
<dbReference type="Proteomes" id="UP001519342">
    <property type="component" value="Unassembled WGS sequence"/>
</dbReference>
<sequence>MDDNLELYEYSKKMSEAKLIKWCCLPKSPIYCDNLLQIVKDELSFMQIGDEKLITKSMVNNYVKWGMMPKPLKKKYERLHIAHVIVITILKQILPISEIKYGIQLQIVLHGKERAYDAFAEALEESMRKVFVPILQKQNTYVLDERRVDYDKLAISSITTSLSNKLLTEKIVETKIKKYNNLAKSQEVDYE</sequence>
<protein>
    <recommendedName>
        <fullName evidence="3">DUF1836 domain-containing protein</fullName>
    </recommendedName>
</protein>
<name>A0ABS4GF50_9FIRM</name>
<dbReference type="PANTHER" id="PTHR40056:SF1">
    <property type="entry name" value="DUF1836 DOMAIN-CONTAINING PROTEIN"/>
    <property type="match status" value="1"/>
</dbReference>
<dbReference type="PANTHER" id="PTHR40056">
    <property type="entry name" value="HYPOTHETICAL CYTOSOLIC PROTEIN"/>
    <property type="match status" value="1"/>
</dbReference>
<evidence type="ECO:0008006" key="3">
    <source>
        <dbReference type="Google" id="ProtNLM"/>
    </source>
</evidence>
<gene>
    <name evidence="1" type="ORF">J2Z76_001859</name>
</gene>
<dbReference type="EMBL" id="JAGGKS010000005">
    <property type="protein sequence ID" value="MBP1925995.1"/>
    <property type="molecule type" value="Genomic_DNA"/>
</dbReference>